<keyword evidence="3" id="KW-1015">Disulfide bond</keyword>
<dbReference type="Pfam" id="PF00089">
    <property type="entry name" value="Trypsin"/>
    <property type="match status" value="1"/>
</dbReference>
<dbReference type="Proteomes" id="UP000663880">
    <property type="component" value="Unassembled WGS sequence"/>
</dbReference>
<dbReference type="InterPro" id="IPR001314">
    <property type="entry name" value="Peptidase_S1A"/>
</dbReference>
<protein>
    <recommendedName>
        <fullName evidence="9">Peptidase S1 domain-containing protein</fullName>
    </recommendedName>
</protein>
<reference evidence="10" key="1">
    <citation type="submission" date="2021-02" db="EMBL/GenBank/DDBJ databases">
        <authorList>
            <person name="Steward A R."/>
        </authorList>
    </citation>
    <scope>NUCLEOTIDE SEQUENCE</scope>
</reference>
<comment type="function">
    <text evidence="6">Fibrinolytic activity; shows preferential cleavage of Arg-Gly bonds in all three fibrinogen chains. Contact with the caterpillars causes severe bleeding, due the anticoagulant effect of the protein.</text>
</comment>
<dbReference type="InterPro" id="IPR001254">
    <property type="entry name" value="Trypsin_dom"/>
</dbReference>
<dbReference type="PROSITE" id="PS50240">
    <property type="entry name" value="TRYPSIN_DOM"/>
    <property type="match status" value="1"/>
</dbReference>
<comment type="similarity">
    <text evidence="5">Belongs to the peptidase S1 family. CLIP subfamily.</text>
</comment>
<evidence type="ECO:0000256" key="2">
    <source>
        <dbReference type="ARBA" id="ARBA00022656"/>
    </source>
</evidence>
<keyword evidence="4" id="KW-1199">Hemostasis impairing toxin</keyword>
<dbReference type="AlphaFoldDB" id="A0A821RDF3"/>
<evidence type="ECO:0000256" key="3">
    <source>
        <dbReference type="ARBA" id="ARBA00023157"/>
    </source>
</evidence>
<keyword evidence="2" id="KW-0800">Toxin</keyword>
<gene>
    <name evidence="10" type="ORF">PMACD_LOCUS5758</name>
</gene>
<dbReference type="EMBL" id="CAJOBZ010000012">
    <property type="protein sequence ID" value="CAF4836868.1"/>
    <property type="molecule type" value="Genomic_DNA"/>
</dbReference>
<dbReference type="GO" id="GO:0004252">
    <property type="term" value="F:serine-type endopeptidase activity"/>
    <property type="evidence" value="ECO:0007669"/>
    <property type="project" value="InterPro"/>
</dbReference>
<dbReference type="SMART" id="SM00020">
    <property type="entry name" value="Tryp_SPc"/>
    <property type="match status" value="1"/>
</dbReference>
<comment type="caution">
    <text evidence="10">The sequence shown here is derived from an EMBL/GenBank/DDBJ whole genome shotgun (WGS) entry which is preliminary data.</text>
</comment>
<dbReference type="InterPro" id="IPR009003">
    <property type="entry name" value="Peptidase_S1_PA"/>
</dbReference>
<keyword evidence="7" id="KW-1205">Fibrinolytic toxin</keyword>
<accession>A0A821RDF3</accession>
<dbReference type="Gene3D" id="2.40.10.10">
    <property type="entry name" value="Trypsin-like serine proteases"/>
    <property type="match status" value="1"/>
</dbReference>
<evidence type="ECO:0000259" key="9">
    <source>
        <dbReference type="PROSITE" id="PS50240"/>
    </source>
</evidence>
<evidence type="ECO:0000313" key="10">
    <source>
        <dbReference type="EMBL" id="CAF4836868.1"/>
    </source>
</evidence>
<feature type="chain" id="PRO_5032307090" description="Peptidase S1 domain-containing protein" evidence="8">
    <location>
        <begin position="18"/>
        <end position="271"/>
    </location>
</feature>
<evidence type="ECO:0000256" key="4">
    <source>
        <dbReference type="ARBA" id="ARBA00023240"/>
    </source>
</evidence>
<dbReference type="OrthoDB" id="10051896at2759"/>
<name>A0A821RDF3_9NEOP</name>
<evidence type="ECO:0000256" key="8">
    <source>
        <dbReference type="SAM" id="SignalP"/>
    </source>
</evidence>
<dbReference type="PRINTS" id="PR00722">
    <property type="entry name" value="CHYMOTRYPSIN"/>
</dbReference>
<dbReference type="PANTHER" id="PTHR24256">
    <property type="entry name" value="TRYPTASE-RELATED"/>
    <property type="match status" value="1"/>
</dbReference>
<organism evidence="10 11">
    <name type="scientific">Pieris macdunnoughi</name>
    <dbReference type="NCBI Taxonomy" id="345717"/>
    <lineage>
        <taxon>Eukaryota</taxon>
        <taxon>Metazoa</taxon>
        <taxon>Ecdysozoa</taxon>
        <taxon>Arthropoda</taxon>
        <taxon>Hexapoda</taxon>
        <taxon>Insecta</taxon>
        <taxon>Pterygota</taxon>
        <taxon>Neoptera</taxon>
        <taxon>Endopterygota</taxon>
        <taxon>Lepidoptera</taxon>
        <taxon>Glossata</taxon>
        <taxon>Ditrysia</taxon>
        <taxon>Papilionoidea</taxon>
        <taxon>Pieridae</taxon>
        <taxon>Pierinae</taxon>
        <taxon>Pieris</taxon>
    </lineage>
</organism>
<dbReference type="GO" id="GO:0090729">
    <property type="term" value="F:toxin activity"/>
    <property type="evidence" value="ECO:0007669"/>
    <property type="project" value="UniProtKB-KW"/>
</dbReference>
<dbReference type="GO" id="GO:0005576">
    <property type="term" value="C:extracellular region"/>
    <property type="evidence" value="ECO:0007669"/>
    <property type="project" value="UniProtKB-SubCell"/>
</dbReference>
<evidence type="ECO:0000256" key="5">
    <source>
        <dbReference type="ARBA" id="ARBA00024195"/>
    </source>
</evidence>
<keyword evidence="8" id="KW-0732">Signal</keyword>
<proteinExistence type="inferred from homology"/>
<dbReference type="GO" id="GO:0006508">
    <property type="term" value="P:proteolysis"/>
    <property type="evidence" value="ECO:0007669"/>
    <property type="project" value="InterPro"/>
</dbReference>
<evidence type="ECO:0000256" key="6">
    <source>
        <dbReference type="ARBA" id="ARBA00055534"/>
    </source>
</evidence>
<dbReference type="InterPro" id="IPR051487">
    <property type="entry name" value="Ser/Thr_Proteases_Immune/Dev"/>
</dbReference>
<dbReference type="FunFam" id="2.40.10.10:FF:000068">
    <property type="entry name" value="transmembrane protease serine 2"/>
    <property type="match status" value="1"/>
</dbReference>
<evidence type="ECO:0000256" key="7">
    <source>
        <dbReference type="ARBA" id="ARBA00084094"/>
    </source>
</evidence>
<dbReference type="InterPro" id="IPR043504">
    <property type="entry name" value="Peptidase_S1_PA_chymotrypsin"/>
</dbReference>
<sequence>MFLHFGILLLLSQGLLGEVDVSEAIDGDSRIILGQDATPGIAKYQVSIRVHENGTEVHHCGGSILNEEYVLTVAHSIDEIIIKHMSIVVGTHTMYKGGDRYKIKKFIPHEKFSPWMPFNNNIAIIQIEGKFKFSDKVQPIELLKEMAPIGKKCLLTGWGYVNNVRGRYLQKNLNMLEFETISNEACTQRLRILPYPNVLPVDAGQVCARRPEYRGACTGDYGSPLVIQDDKNKTLQIGVSAFVSWVPCAANFPDVFSSIHGYYDWIQRKIK</sequence>
<feature type="domain" description="Peptidase S1" evidence="9">
    <location>
        <begin position="31"/>
        <end position="271"/>
    </location>
</feature>
<dbReference type="SUPFAM" id="SSF50494">
    <property type="entry name" value="Trypsin-like serine proteases"/>
    <property type="match status" value="1"/>
</dbReference>
<comment type="subcellular location">
    <subcellularLocation>
        <location evidence="1">Secreted</location>
        <location evidence="1">Extracellular space</location>
    </subcellularLocation>
</comment>
<dbReference type="CDD" id="cd00190">
    <property type="entry name" value="Tryp_SPc"/>
    <property type="match status" value="1"/>
</dbReference>
<keyword evidence="11" id="KW-1185">Reference proteome</keyword>
<evidence type="ECO:0000313" key="11">
    <source>
        <dbReference type="Proteomes" id="UP000663880"/>
    </source>
</evidence>
<evidence type="ECO:0000256" key="1">
    <source>
        <dbReference type="ARBA" id="ARBA00004239"/>
    </source>
</evidence>
<feature type="signal peptide" evidence="8">
    <location>
        <begin position="1"/>
        <end position="17"/>
    </location>
</feature>